<evidence type="ECO:0000313" key="3">
    <source>
        <dbReference type="Proteomes" id="UP000182719"/>
    </source>
</evidence>
<evidence type="ECO:0008006" key="4">
    <source>
        <dbReference type="Google" id="ProtNLM"/>
    </source>
</evidence>
<protein>
    <recommendedName>
        <fullName evidence="4">META domain-containing protein</fullName>
    </recommendedName>
</protein>
<reference evidence="3" key="1">
    <citation type="submission" date="2016-10" db="EMBL/GenBank/DDBJ databases">
        <authorList>
            <person name="Varghese N."/>
            <person name="Submissions S."/>
        </authorList>
    </citation>
    <scope>NUCLEOTIDE SEQUENCE [LARGE SCALE GENOMIC DNA]</scope>
    <source>
        <strain evidence="3">DSM 17044</strain>
    </source>
</reference>
<dbReference type="EMBL" id="FOAP01000002">
    <property type="protein sequence ID" value="SEK71637.1"/>
    <property type="molecule type" value="Genomic_DNA"/>
</dbReference>
<evidence type="ECO:0000313" key="2">
    <source>
        <dbReference type="EMBL" id="SEK71637.1"/>
    </source>
</evidence>
<keyword evidence="1" id="KW-0732">Signal</keyword>
<dbReference type="RefSeq" id="WP_245768418.1">
    <property type="nucleotide sequence ID" value="NZ_FOAP01000002.1"/>
</dbReference>
<evidence type="ECO:0000256" key="1">
    <source>
        <dbReference type="SAM" id="SignalP"/>
    </source>
</evidence>
<name>A0A1H7JCL4_STIAU</name>
<organism evidence="2 3">
    <name type="scientific">Stigmatella aurantiaca</name>
    <dbReference type="NCBI Taxonomy" id="41"/>
    <lineage>
        <taxon>Bacteria</taxon>
        <taxon>Pseudomonadati</taxon>
        <taxon>Myxococcota</taxon>
        <taxon>Myxococcia</taxon>
        <taxon>Myxococcales</taxon>
        <taxon>Cystobacterineae</taxon>
        <taxon>Archangiaceae</taxon>
        <taxon>Stigmatella</taxon>
    </lineage>
</organism>
<accession>A0A1H7JCL4</accession>
<dbReference type="AlphaFoldDB" id="A0A1H7JCL4"/>
<sequence>MHPLLAPLCVCALLLPSTLLAAQDPLAKGQGDHVAQVIGWSSDEKRFAVRLYARSQPASPQVDREPEACEGYVNGEGHPFRGSLTVLAYEGGRLLSLFPIQEAGTCTPLTQAQERLNAALKRLEALGIQMGAPAKELLFSPETGGLRVEDGPQAPYTLEYAERLVPQPPKPKQSLQRGVLEQELSVLKGGTRTKVLSRRTPYEYTTAAAGYWRPGLDRLFLSPSGKTLVVMGAERVGNLSGGRKSLRLLGVLVWSGEQLKPL</sequence>
<feature type="chain" id="PRO_5010300205" description="META domain-containing protein" evidence="1">
    <location>
        <begin position="22"/>
        <end position="262"/>
    </location>
</feature>
<feature type="signal peptide" evidence="1">
    <location>
        <begin position="1"/>
        <end position="21"/>
    </location>
</feature>
<dbReference type="Proteomes" id="UP000182719">
    <property type="component" value="Unassembled WGS sequence"/>
</dbReference>
<proteinExistence type="predicted"/>
<gene>
    <name evidence="2" type="ORF">SAMN05444354_102155</name>
</gene>
<keyword evidence="3" id="KW-1185">Reference proteome</keyword>